<name>A0A1H4MN24_9BACT</name>
<organism evidence="2 3">
    <name type="scientific">Terriglobus roseus</name>
    <dbReference type="NCBI Taxonomy" id="392734"/>
    <lineage>
        <taxon>Bacteria</taxon>
        <taxon>Pseudomonadati</taxon>
        <taxon>Acidobacteriota</taxon>
        <taxon>Terriglobia</taxon>
        <taxon>Terriglobales</taxon>
        <taxon>Acidobacteriaceae</taxon>
        <taxon>Terriglobus</taxon>
    </lineage>
</organism>
<evidence type="ECO:0000259" key="1">
    <source>
        <dbReference type="SMART" id="SM00849"/>
    </source>
</evidence>
<dbReference type="CDD" id="cd07721">
    <property type="entry name" value="yflN-like_MBL-fold"/>
    <property type="match status" value="1"/>
</dbReference>
<dbReference type="RefSeq" id="WP_074653704.1">
    <property type="nucleotide sequence ID" value="NZ_FNSD01000001.1"/>
</dbReference>
<gene>
    <name evidence="2" type="ORF">SAMN05443244_1985</name>
</gene>
<dbReference type="SMART" id="SM00849">
    <property type="entry name" value="Lactamase_B"/>
    <property type="match status" value="1"/>
</dbReference>
<dbReference type="InterPro" id="IPR050855">
    <property type="entry name" value="NDM-1-like"/>
</dbReference>
<evidence type="ECO:0000313" key="3">
    <source>
        <dbReference type="Proteomes" id="UP000182409"/>
    </source>
</evidence>
<dbReference type="PANTHER" id="PTHR42951">
    <property type="entry name" value="METALLO-BETA-LACTAMASE DOMAIN-CONTAINING"/>
    <property type="match status" value="1"/>
</dbReference>
<accession>A0A1H4MN24</accession>
<dbReference type="Pfam" id="PF00753">
    <property type="entry name" value="Lactamase_B"/>
    <property type="match status" value="1"/>
</dbReference>
<protein>
    <submittedName>
        <fullName evidence="2">Glyoxylase, beta-lactamase superfamily II</fullName>
    </submittedName>
</protein>
<dbReference type="InterPro" id="IPR036866">
    <property type="entry name" value="RibonucZ/Hydroxyglut_hydro"/>
</dbReference>
<dbReference type="InterPro" id="IPR001279">
    <property type="entry name" value="Metallo-B-lactamas"/>
</dbReference>
<dbReference type="AlphaFoldDB" id="A0A1H4MN24"/>
<dbReference type="Proteomes" id="UP000182409">
    <property type="component" value="Unassembled WGS sequence"/>
</dbReference>
<reference evidence="2 3" key="1">
    <citation type="submission" date="2016-10" db="EMBL/GenBank/DDBJ databases">
        <authorList>
            <person name="de Groot N.N."/>
        </authorList>
    </citation>
    <scope>NUCLEOTIDE SEQUENCE [LARGE SCALE GENOMIC DNA]</scope>
    <source>
        <strain evidence="2 3">AB35.6</strain>
    </source>
</reference>
<dbReference type="EMBL" id="FNSD01000001">
    <property type="protein sequence ID" value="SEB84426.1"/>
    <property type="molecule type" value="Genomic_DNA"/>
</dbReference>
<dbReference type="PANTHER" id="PTHR42951:SF9">
    <property type="entry name" value="METAL-DEPENDENT HYDROLASE"/>
    <property type="match status" value="1"/>
</dbReference>
<feature type="domain" description="Metallo-beta-lactamase" evidence="1">
    <location>
        <begin position="18"/>
        <end position="209"/>
    </location>
</feature>
<dbReference type="OrthoDB" id="9802248at2"/>
<dbReference type="Gene3D" id="3.60.15.10">
    <property type="entry name" value="Ribonuclease Z/Hydroxyacylglutathione hydrolase-like"/>
    <property type="match status" value="1"/>
</dbReference>
<sequence>MKITQHSNNLRQITFLGFSNCYLLREADGFTVIDTSVGGCAKQIAAAAREFGGEIRRILLTHAHGDHIGSLDALHDLLGGVDVAISEREAPLLHKDMTLRADEPKGKLKGSYPGAKSRPTHTLTDGELYGSLRCISTPGHTPGHMSFLDERDGTLFAGDALTSIGGLHPVTNPPWYFPLPKMATWDFQLADASARRLLECRMVCIATGHGRLVTNGRVELERALENT</sequence>
<dbReference type="SUPFAM" id="SSF56281">
    <property type="entry name" value="Metallo-hydrolase/oxidoreductase"/>
    <property type="match status" value="1"/>
</dbReference>
<evidence type="ECO:0000313" key="2">
    <source>
        <dbReference type="EMBL" id="SEB84426.1"/>
    </source>
</evidence>
<proteinExistence type="predicted"/>